<keyword evidence="2" id="KW-1185">Reference proteome</keyword>
<sequence length="313" mass="35883">MSSTDKMPRGGRDSVAGMRTASWRSSRLKPVVDDFGFVSKGDNRLLDEKNQEKYYTQIVEKYIKFCGSADGSSDLDSKLAAVFASLALPGKNARFADSSNSELSSILLSMRKLREGIVASKRIDAFTHQVYVFVIRAAILMKHTESYHPALLHLLNTIHPVIPLSSNELQEFAGYYMLHLACHMENYSEAFMVQREFGVKDYRIMQAIVALVHGNYWSFRAMKRKVDLYKGRLLEDAENRMRKDTLKCLGKTYFTLELGYVETVMGMQWEDLKKEYQVGWELDDTGEVVTLRRVKKATPPVVQQKEFKAWEDD</sequence>
<name>A0ABR3GD39_9PEZI</name>
<dbReference type="PANTHER" id="PTHR39398">
    <property type="entry name" value="YALI0F14311P"/>
    <property type="match status" value="1"/>
</dbReference>
<comment type="caution">
    <text evidence="1">The sequence shown here is derived from an EMBL/GenBank/DDBJ whole genome shotgun (WGS) entry which is preliminary data.</text>
</comment>
<protein>
    <submittedName>
        <fullName evidence="1">Uncharacterized protein</fullName>
    </submittedName>
</protein>
<evidence type="ECO:0000313" key="2">
    <source>
        <dbReference type="Proteomes" id="UP001447188"/>
    </source>
</evidence>
<dbReference type="EMBL" id="JBBBZM010000114">
    <property type="protein sequence ID" value="KAL0633768.1"/>
    <property type="molecule type" value="Genomic_DNA"/>
</dbReference>
<organism evidence="1 2">
    <name type="scientific">Discina gigas</name>
    <dbReference type="NCBI Taxonomy" id="1032678"/>
    <lineage>
        <taxon>Eukaryota</taxon>
        <taxon>Fungi</taxon>
        <taxon>Dikarya</taxon>
        <taxon>Ascomycota</taxon>
        <taxon>Pezizomycotina</taxon>
        <taxon>Pezizomycetes</taxon>
        <taxon>Pezizales</taxon>
        <taxon>Discinaceae</taxon>
        <taxon>Discina</taxon>
    </lineage>
</organism>
<accession>A0ABR3GD39</accession>
<dbReference type="Proteomes" id="UP001447188">
    <property type="component" value="Unassembled WGS sequence"/>
</dbReference>
<evidence type="ECO:0000313" key="1">
    <source>
        <dbReference type="EMBL" id="KAL0633768.1"/>
    </source>
</evidence>
<proteinExistence type="predicted"/>
<dbReference type="PANTHER" id="PTHR39398:SF1">
    <property type="entry name" value="CSN8_PSMD8_EIF3K DOMAIN-CONTAINING PROTEIN"/>
    <property type="match status" value="1"/>
</dbReference>
<gene>
    <name evidence="1" type="ORF">Q9L58_007307</name>
</gene>
<dbReference type="Gene3D" id="1.25.40.990">
    <property type="match status" value="1"/>
</dbReference>
<reference evidence="1 2" key="1">
    <citation type="submission" date="2024-02" db="EMBL/GenBank/DDBJ databases">
        <title>Discinaceae phylogenomics.</title>
        <authorList>
            <person name="Dirks A.C."/>
            <person name="James T.Y."/>
        </authorList>
    </citation>
    <scope>NUCLEOTIDE SEQUENCE [LARGE SCALE GENOMIC DNA]</scope>
    <source>
        <strain evidence="1 2">ACD0624</strain>
    </source>
</reference>